<keyword evidence="3" id="KW-0732">Signal</keyword>
<evidence type="ECO:0000313" key="5">
    <source>
        <dbReference type="EMBL" id="TLX48610.1"/>
    </source>
</evidence>
<dbReference type="InterPro" id="IPR028203">
    <property type="entry name" value="PSII_CF48-like_dom"/>
</dbReference>
<dbReference type="InterPro" id="IPR036278">
    <property type="entry name" value="Sialidase_sf"/>
</dbReference>
<feature type="domain" description="Photosynthesis system II assembly factor Ycf48/Hcf136-like" evidence="4">
    <location>
        <begin position="59"/>
        <end position="138"/>
    </location>
</feature>
<keyword evidence="2" id="KW-0604">Photosystem II</keyword>
<dbReference type="PANTHER" id="PTHR47199:SF2">
    <property type="entry name" value="PHOTOSYSTEM II STABILITY_ASSEMBLY FACTOR HCF136, CHLOROPLASTIC"/>
    <property type="match status" value="1"/>
</dbReference>
<name>A0A5R9Q625_9GAMM</name>
<feature type="signal peptide" evidence="3">
    <location>
        <begin position="1"/>
        <end position="21"/>
    </location>
</feature>
<evidence type="ECO:0000259" key="4">
    <source>
        <dbReference type="Pfam" id="PF14870"/>
    </source>
</evidence>
<dbReference type="SUPFAM" id="SSF50939">
    <property type="entry name" value="Sialidases"/>
    <property type="match status" value="1"/>
</dbReference>
<dbReference type="CDD" id="cd15482">
    <property type="entry name" value="Sialidase_non-viral"/>
    <property type="match status" value="1"/>
</dbReference>
<protein>
    <recommendedName>
        <fullName evidence="4">Photosynthesis system II assembly factor Ycf48/Hcf136-like domain-containing protein</fullName>
    </recommendedName>
</protein>
<dbReference type="GO" id="GO:0015979">
    <property type="term" value="P:photosynthesis"/>
    <property type="evidence" value="ECO:0007669"/>
    <property type="project" value="UniProtKB-KW"/>
</dbReference>
<dbReference type="InterPro" id="IPR015943">
    <property type="entry name" value="WD40/YVTN_repeat-like_dom_sf"/>
</dbReference>
<dbReference type="Gene3D" id="2.130.10.10">
    <property type="entry name" value="YVTN repeat-like/Quinoprotein amine dehydrogenase"/>
    <property type="match status" value="1"/>
</dbReference>
<evidence type="ECO:0000256" key="2">
    <source>
        <dbReference type="ARBA" id="ARBA00023276"/>
    </source>
</evidence>
<comment type="caution">
    <text evidence="5">The sequence shown here is derived from an EMBL/GenBank/DDBJ whole genome shotgun (WGS) entry which is preliminary data.</text>
</comment>
<organism evidence="5 6">
    <name type="scientific">Pseudoalteromonas phenolica</name>
    <dbReference type="NCBI Taxonomy" id="161398"/>
    <lineage>
        <taxon>Bacteria</taxon>
        <taxon>Pseudomonadati</taxon>
        <taxon>Pseudomonadota</taxon>
        <taxon>Gammaproteobacteria</taxon>
        <taxon>Alteromonadales</taxon>
        <taxon>Pseudoalteromonadaceae</taxon>
        <taxon>Pseudoalteromonas</taxon>
    </lineage>
</organism>
<dbReference type="Pfam" id="PF14870">
    <property type="entry name" value="PSII_BNR"/>
    <property type="match status" value="1"/>
</dbReference>
<dbReference type="PANTHER" id="PTHR47199">
    <property type="entry name" value="PHOTOSYSTEM II STABILITY/ASSEMBLY FACTOR HCF136, CHLOROPLASTIC"/>
    <property type="match status" value="1"/>
</dbReference>
<keyword evidence="1" id="KW-0602">Photosynthesis</keyword>
<gene>
    <name evidence="5" type="ORF">C1E24_02880</name>
</gene>
<dbReference type="AlphaFoldDB" id="A0A5R9Q625"/>
<dbReference type="OrthoDB" id="9813892at2"/>
<reference evidence="5 6" key="1">
    <citation type="submission" date="2018-01" db="EMBL/GenBank/DDBJ databases">
        <title>Co-occurrence of chitin degradation, pigmentation and bioactivity in marine Pseudoalteromonas.</title>
        <authorList>
            <person name="Paulsen S."/>
            <person name="Gram L."/>
            <person name="Machado H."/>
        </authorList>
    </citation>
    <scope>NUCLEOTIDE SEQUENCE [LARGE SCALE GENOMIC DNA]</scope>
    <source>
        <strain evidence="5 6">S3663</strain>
    </source>
</reference>
<dbReference type="GO" id="GO:0009523">
    <property type="term" value="C:photosystem II"/>
    <property type="evidence" value="ECO:0007669"/>
    <property type="project" value="UniProtKB-KW"/>
</dbReference>
<dbReference type="Proteomes" id="UP000309186">
    <property type="component" value="Unassembled WGS sequence"/>
</dbReference>
<evidence type="ECO:0000256" key="1">
    <source>
        <dbReference type="ARBA" id="ARBA00022531"/>
    </source>
</evidence>
<proteinExistence type="predicted"/>
<evidence type="ECO:0000313" key="6">
    <source>
        <dbReference type="Proteomes" id="UP000309186"/>
    </source>
</evidence>
<accession>A0A5R9Q625</accession>
<evidence type="ECO:0000256" key="3">
    <source>
        <dbReference type="SAM" id="SignalP"/>
    </source>
</evidence>
<sequence length="332" mass="36562">MKFNQYAFCLMAALSSNEVVSAPSASLQVAKPNSTLFTDIDSTDDQVVAVGKFGTIVTSTDGQNWQQAEVPVQSLLTAVTIKSDKAAWACGHDATIVHSSDNGKTWQLQQYLPEQGKPCLDIEFIDENTGFAIGAYGMFYKTTNGGKTWKSQFISDFVHPDDKEYLEELKEDDPEAYQDEIKFILPHFNRLLMKDNAFYLVGEMGLVAKSEDKGISWQKFEEFYPGSFFSVNETPDGQILVAGLRGNAFTKSQSDNDFAEIDIAQTATINAILPFKDSTLLFANSGLVHAFDGHQVTSEQLPSGHAILSATIFNNKVIMATEKGLITWGDSK</sequence>
<feature type="chain" id="PRO_5024302195" description="Photosynthesis system II assembly factor Ycf48/Hcf136-like domain-containing protein" evidence="3">
    <location>
        <begin position="22"/>
        <end position="332"/>
    </location>
</feature>
<dbReference type="EMBL" id="PPSW01000006">
    <property type="protein sequence ID" value="TLX48610.1"/>
    <property type="molecule type" value="Genomic_DNA"/>
</dbReference>